<dbReference type="WBParaSite" id="RSKR_0000323700.1">
    <property type="protein sequence ID" value="RSKR_0000323700.1"/>
    <property type="gene ID" value="RSKR_0000323700"/>
</dbReference>
<accession>A0AC35TQ98</accession>
<sequence>MISPDITSSAKEARKHVRYVGKTIQKTKRRMNEHMFDYNKAVELDKVLTDKEEAMQVVFNSTQEMIVLHKSYGTKEVGGSVESILIDSGNPSLKIVYQMFPERNDEVAEVIFQDFLDANDRWC</sequence>
<evidence type="ECO:0000313" key="1">
    <source>
        <dbReference type="Proteomes" id="UP000095286"/>
    </source>
</evidence>
<protein>
    <submittedName>
        <fullName evidence="2">Transposase</fullName>
    </submittedName>
</protein>
<organism evidence="1 2">
    <name type="scientific">Rhabditophanes sp. KR3021</name>
    <dbReference type="NCBI Taxonomy" id="114890"/>
    <lineage>
        <taxon>Eukaryota</taxon>
        <taxon>Metazoa</taxon>
        <taxon>Ecdysozoa</taxon>
        <taxon>Nematoda</taxon>
        <taxon>Chromadorea</taxon>
        <taxon>Rhabditida</taxon>
        <taxon>Tylenchina</taxon>
        <taxon>Panagrolaimomorpha</taxon>
        <taxon>Strongyloidoidea</taxon>
        <taxon>Alloionematidae</taxon>
        <taxon>Rhabditophanes</taxon>
    </lineage>
</organism>
<name>A0AC35TQ98_9BILA</name>
<proteinExistence type="predicted"/>
<evidence type="ECO:0000313" key="2">
    <source>
        <dbReference type="WBParaSite" id="RSKR_0000323700.1"/>
    </source>
</evidence>
<reference evidence="2" key="1">
    <citation type="submission" date="2016-11" db="UniProtKB">
        <authorList>
            <consortium name="WormBaseParasite"/>
        </authorList>
    </citation>
    <scope>IDENTIFICATION</scope>
    <source>
        <strain evidence="2">KR3021</strain>
    </source>
</reference>
<dbReference type="Proteomes" id="UP000095286">
    <property type="component" value="Unplaced"/>
</dbReference>